<keyword evidence="2" id="KW-1133">Transmembrane helix</keyword>
<feature type="compositionally biased region" description="Polar residues" evidence="1">
    <location>
        <begin position="409"/>
        <end position="421"/>
    </location>
</feature>
<evidence type="ECO:0000313" key="4">
    <source>
        <dbReference type="Proteomes" id="UP000032545"/>
    </source>
</evidence>
<dbReference type="Proteomes" id="UP000032545">
    <property type="component" value="Unassembled WGS sequence"/>
</dbReference>
<dbReference type="RefSeq" id="WP_044884253.1">
    <property type="nucleotide sequence ID" value="NZ_JYFN01000008.1"/>
</dbReference>
<dbReference type="PANTHER" id="PTHR41386:SF1">
    <property type="entry name" value="MEMBRANE PROTEIN"/>
    <property type="match status" value="1"/>
</dbReference>
<dbReference type="Pfam" id="PF06210">
    <property type="entry name" value="DUF1003"/>
    <property type="match status" value="1"/>
</dbReference>
<feature type="region of interest" description="Disordered" evidence="1">
    <location>
        <begin position="358"/>
        <end position="421"/>
    </location>
</feature>
<evidence type="ECO:0000256" key="2">
    <source>
        <dbReference type="SAM" id="Phobius"/>
    </source>
</evidence>
<keyword evidence="2" id="KW-0472">Membrane</keyword>
<dbReference type="PANTHER" id="PTHR41386">
    <property type="entry name" value="INTEGRAL MEMBRANE PROTEIN-RELATED"/>
    <property type="match status" value="1"/>
</dbReference>
<reference evidence="3 4" key="2">
    <citation type="journal article" date="2016" name="Genome Announc.">
        <title>Permanent Draft Genome Sequences for Two Variants of Frankia sp. Strain CpI1, the First Frankia Strain Isolated from Root Nodules of Comptonia peregrina.</title>
        <authorList>
            <person name="Oshone R."/>
            <person name="Hurst S.G.IV."/>
            <person name="Abebe-Akele F."/>
            <person name="Simpson S."/>
            <person name="Morris K."/>
            <person name="Thomas W.K."/>
            <person name="Tisa L.S."/>
        </authorList>
    </citation>
    <scope>NUCLEOTIDE SEQUENCE [LARGE SCALE GENOMIC DNA]</scope>
    <source>
        <strain evidence="4">CpI1-S</strain>
    </source>
</reference>
<feature type="compositionally biased region" description="Polar residues" evidence="1">
    <location>
        <begin position="260"/>
        <end position="276"/>
    </location>
</feature>
<keyword evidence="4" id="KW-1185">Reference proteome</keyword>
<dbReference type="InterPro" id="IPR010406">
    <property type="entry name" value="DUF1003"/>
</dbReference>
<evidence type="ECO:0000313" key="3">
    <source>
        <dbReference type="EMBL" id="KJE24153.1"/>
    </source>
</evidence>
<sequence>MTISATRTTDRRGLGTDRLDLPVSGRVALLPRVDRETVSRFAETIARFLGTGRYLAIQTGIVIVWIALNIAVPLLRWDPYPFILLNLAFSTQAAYAAPLILLAQNRQDDRDRASLTEDRAVAGRMREDTEFLTREVAALRLAQSEAATRQYVRGELAGQLEALRGDLESLLREAVELPRQPQAARRSGETAQPGAITQPGTSAHSGADDRESTGSAASPPAARDSGADSAEDADGPALARPRAPKRPKGAKRARAAKIALTNTPVDAPTGSGSPTEGSPADTASRDGASEISPSPVGVSQAGHAGGISRTDETDETEPVDAGPGSTPAHLVANAVDGFRPAAAGIAGAPVAADPVAADPMAADAARADTDAGGSATHRAGRAVPSRGHHRSPLHAGSARRSAERPKSGDSPTVNATSRHVS</sequence>
<keyword evidence="2" id="KW-0812">Transmembrane</keyword>
<dbReference type="PATRIC" id="fig|1502723.3.peg.6123"/>
<feature type="region of interest" description="Disordered" evidence="1">
    <location>
        <begin position="178"/>
        <end position="332"/>
    </location>
</feature>
<comment type="caution">
    <text evidence="3">The sequence shown here is derived from an EMBL/GenBank/DDBJ whole genome shotgun (WGS) entry which is preliminary data.</text>
</comment>
<name>A0A0D8BIQ6_9ACTN</name>
<gene>
    <name evidence="3" type="ORF">FF36_01556</name>
</gene>
<dbReference type="EMBL" id="JYFN01000008">
    <property type="protein sequence ID" value="KJE24153.1"/>
    <property type="molecule type" value="Genomic_DNA"/>
</dbReference>
<proteinExistence type="predicted"/>
<feature type="transmembrane region" description="Helical" evidence="2">
    <location>
        <begin position="80"/>
        <end position="102"/>
    </location>
</feature>
<feature type="compositionally biased region" description="Basic residues" evidence="1">
    <location>
        <begin position="242"/>
        <end position="255"/>
    </location>
</feature>
<accession>A0A0D8BIQ6</accession>
<evidence type="ECO:0000256" key="1">
    <source>
        <dbReference type="SAM" id="MobiDB-lite"/>
    </source>
</evidence>
<feature type="transmembrane region" description="Helical" evidence="2">
    <location>
        <begin position="54"/>
        <end position="74"/>
    </location>
</feature>
<protein>
    <submittedName>
        <fullName evidence="3">Putative membrane protein</fullName>
    </submittedName>
</protein>
<dbReference type="AlphaFoldDB" id="A0A0D8BIQ6"/>
<reference evidence="4" key="1">
    <citation type="submission" date="2015-02" db="EMBL/GenBank/DDBJ databases">
        <title>Draft Genome of Frankia sp. CpI1-S.</title>
        <authorList>
            <person name="Oshone R.T."/>
            <person name="Ngom M."/>
            <person name="Ghodhbane-Gtari F."/>
            <person name="Gtari M."/>
            <person name="Morris K."/>
            <person name="Thomas K."/>
            <person name="Sen A."/>
            <person name="Tisa L.S."/>
        </authorList>
    </citation>
    <scope>NUCLEOTIDE SEQUENCE [LARGE SCALE GENOMIC DNA]</scope>
    <source>
        <strain evidence="4">CpI1-S</strain>
    </source>
</reference>
<organism evidence="3 4">
    <name type="scientific">Frankia torreyi</name>
    <dbReference type="NCBI Taxonomy" id="1856"/>
    <lineage>
        <taxon>Bacteria</taxon>
        <taxon>Bacillati</taxon>
        <taxon>Actinomycetota</taxon>
        <taxon>Actinomycetes</taxon>
        <taxon>Frankiales</taxon>
        <taxon>Frankiaceae</taxon>
        <taxon>Frankia</taxon>
    </lineage>
</organism>
<feature type="compositionally biased region" description="Low complexity" evidence="1">
    <location>
        <begin position="358"/>
        <end position="375"/>
    </location>
</feature>